<feature type="non-terminal residue" evidence="1">
    <location>
        <position position="193"/>
    </location>
</feature>
<name>A0AAV2SNU7_MEGNR</name>
<proteinExistence type="predicted"/>
<sequence length="193" mass="21924">YEKKLSANVRQNKRAFFRYVNSKLTVRPEITEMQNVNGELVDSDKDICNILGRYFSSVFNAQSYGAMPDLDDMFTNEIGDAEISREDIQTRLEKLNVNKSCGPDNIHPYVLQKIASAASIPLENIFRLSLTTGECPTDWRSANVTPIHKKGDRSDPSNYRPVSLTSQVCKVMESIVRKHILEHLKSNEILSDK</sequence>
<evidence type="ECO:0000313" key="1">
    <source>
        <dbReference type="EMBL" id="CAL4214411.1"/>
    </source>
</evidence>
<reference evidence="1 2" key="1">
    <citation type="submission" date="2024-05" db="EMBL/GenBank/DDBJ databases">
        <authorList>
            <person name="Wallberg A."/>
        </authorList>
    </citation>
    <scope>NUCLEOTIDE SEQUENCE [LARGE SCALE GENOMIC DNA]</scope>
</reference>
<protein>
    <recommendedName>
        <fullName evidence="3">Reverse transcriptase</fullName>
    </recommendedName>
</protein>
<dbReference type="EMBL" id="CAXKWB010089853">
    <property type="protein sequence ID" value="CAL4214411.1"/>
    <property type="molecule type" value="Genomic_DNA"/>
</dbReference>
<dbReference type="Proteomes" id="UP001497623">
    <property type="component" value="Unassembled WGS sequence"/>
</dbReference>
<keyword evidence="2" id="KW-1185">Reference proteome</keyword>
<evidence type="ECO:0008006" key="3">
    <source>
        <dbReference type="Google" id="ProtNLM"/>
    </source>
</evidence>
<accession>A0AAV2SNU7</accession>
<comment type="caution">
    <text evidence="1">The sequence shown here is derived from an EMBL/GenBank/DDBJ whole genome shotgun (WGS) entry which is preliminary data.</text>
</comment>
<feature type="non-terminal residue" evidence="1">
    <location>
        <position position="1"/>
    </location>
</feature>
<organism evidence="1 2">
    <name type="scientific">Meganyctiphanes norvegica</name>
    <name type="common">Northern krill</name>
    <name type="synonym">Thysanopoda norvegica</name>
    <dbReference type="NCBI Taxonomy" id="48144"/>
    <lineage>
        <taxon>Eukaryota</taxon>
        <taxon>Metazoa</taxon>
        <taxon>Ecdysozoa</taxon>
        <taxon>Arthropoda</taxon>
        <taxon>Crustacea</taxon>
        <taxon>Multicrustacea</taxon>
        <taxon>Malacostraca</taxon>
        <taxon>Eumalacostraca</taxon>
        <taxon>Eucarida</taxon>
        <taxon>Euphausiacea</taxon>
        <taxon>Euphausiidae</taxon>
        <taxon>Meganyctiphanes</taxon>
    </lineage>
</organism>
<dbReference type="PANTHER" id="PTHR33395">
    <property type="entry name" value="TRANSCRIPTASE, PUTATIVE-RELATED-RELATED"/>
    <property type="match status" value="1"/>
</dbReference>
<dbReference type="AlphaFoldDB" id="A0AAV2SNU7"/>
<dbReference type="PANTHER" id="PTHR33395:SF22">
    <property type="entry name" value="REVERSE TRANSCRIPTASE DOMAIN-CONTAINING PROTEIN"/>
    <property type="match status" value="1"/>
</dbReference>
<evidence type="ECO:0000313" key="2">
    <source>
        <dbReference type="Proteomes" id="UP001497623"/>
    </source>
</evidence>
<gene>
    <name evidence="1" type="ORF">MNOR_LOCUS38608</name>
</gene>